<dbReference type="Proteomes" id="UP000215747">
    <property type="component" value="Unassembled WGS sequence"/>
</dbReference>
<sequence length="145" mass="16945">MRNADWIKRKALEVVYDAGTNNPMKICEENGIYVCHRDLGKAFLGHYTNIRRIPLITLSSQNSEFEDTYTCGHELGHHYCDHGNNTEWLSRQNLKFNTWGSEYEANLFMVNIMLADVDFSEFETKEQLLKTYGIPLWASRYVDLL</sequence>
<organism evidence="2 3">
    <name type="scientific">Limosilactobacillus reuteri</name>
    <name type="common">Lactobacillus reuteri</name>
    <dbReference type="NCBI Taxonomy" id="1598"/>
    <lineage>
        <taxon>Bacteria</taxon>
        <taxon>Bacillati</taxon>
        <taxon>Bacillota</taxon>
        <taxon>Bacilli</taxon>
        <taxon>Lactobacillales</taxon>
        <taxon>Lactobacillaceae</taxon>
        <taxon>Limosilactobacillus</taxon>
    </lineage>
</organism>
<name>A0A256SRA9_LIMRT</name>
<dbReference type="InterPro" id="IPR010359">
    <property type="entry name" value="IrrE_HExxH"/>
</dbReference>
<reference evidence="3" key="1">
    <citation type="submission" date="2017-05" db="EMBL/GenBank/DDBJ databases">
        <authorList>
            <person name="Lin X.B."/>
            <person name="Stothard P."/>
            <person name="Tasseva G."/>
            <person name="Walter J."/>
        </authorList>
    </citation>
    <scope>NUCLEOTIDE SEQUENCE [LARGE SCALE GENOMIC DNA]</scope>
    <source>
        <strain evidence="3">114h</strain>
    </source>
</reference>
<protein>
    <submittedName>
        <fullName evidence="2">Toxin</fullName>
    </submittedName>
</protein>
<feature type="domain" description="IrrE N-terminal-like" evidence="1">
    <location>
        <begin position="27"/>
        <end position="125"/>
    </location>
</feature>
<dbReference type="AlphaFoldDB" id="A0A256SRA9"/>
<evidence type="ECO:0000313" key="2">
    <source>
        <dbReference type="EMBL" id="OYS69226.1"/>
    </source>
</evidence>
<dbReference type="EMBL" id="NGPL01000029">
    <property type="protein sequence ID" value="OYS69226.1"/>
    <property type="molecule type" value="Genomic_DNA"/>
</dbReference>
<comment type="caution">
    <text evidence="2">The sequence shown here is derived from an EMBL/GenBank/DDBJ whole genome shotgun (WGS) entry which is preliminary data.</text>
</comment>
<evidence type="ECO:0000313" key="3">
    <source>
        <dbReference type="Proteomes" id="UP000215747"/>
    </source>
</evidence>
<dbReference type="Pfam" id="PF06114">
    <property type="entry name" value="Peptidase_M78"/>
    <property type="match status" value="1"/>
</dbReference>
<gene>
    <name evidence="2" type="ORF">CBF96_05245</name>
</gene>
<reference evidence="2 3" key="2">
    <citation type="submission" date="2017-09" db="EMBL/GenBank/DDBJ databases">
        <title>Tripartite evolution among Lactobacillus johnsonii, Lactobacillus taiwanensis, Lactobacillus reuteri and their rodent host.</title>
        <authorList>
            <person name="Wang T."/>
            <person name="Knowles S."/>
            <person name="Cheng C."/>
        </authorList>
    </citation>
    <scope>NUCLEOTIDE SEQUENCE [LARGE SCALE GENOMIC DNA]</scope>
    <source>
        <strain evidence="2 3">114h</strain>
    </source>
</reference>
<evidence type="ECO:0000259" key="1">
    <source>
        <dbReference type="Pfam" id="PF06114"/>
    </source>
</evidence>
<accession>A0A256SRA9</accession>
<dbReference type="Gene3D" id="1.10.10.2910">
    <property type="match status" value="1"/>
</dbReference>
<dbReference type="RefSeq" id="WP_094537089.1">
    <property type="nucleotide sequence ID" value="NZ_CP051129.1"/>
</dbReference>
<proteinExistence type="predicted"/>